<evidence type="ECO:0000313" key="8">
    <source>
        <dbReference type="Proteomes" id="UP000182840"/>
    </source>
</evidence>
<feature type="domain" description="Cytochrome c" evidence="6">
    <location>
        <begin position="41"/>
        <end position="138"/>
    </location>
</feature>
<dbReference type="InterPro" id="IPR051459">
    <property type="entry name" value="Cytochrome_c-type_DH"/>
</dbReference>
<evidence type="ECO:0000256" key="3">
    <source>
        <dbReference type="ARBA" id="ARBA00023004"/>
    </source>
</evidence>
<dbReference type="Gene3D" id="1.10.760.10">
    <property type="entry name" value="Cytochrome c-like domain"/>
    <property type="match status" value="1"/>
</dbReference>
<dbReference type="KEGG" id="meso:BSQ44_04035"/>
<evidence type="ECO:0000313" key="7">
    <source>
        <dbReference type="EMBL" id="APH70651.1"/>
    </source>
</evidence>
<dbReference type="PANTHER" id="PTHR35008">
    <property type="entry name" value="BLL4482 PROTEIN-RELATED"/>
    <property type="match status" value="1"/>
</dbReference>
<dbReference type="GO" id="GO:0020037">
    <property type="term" value="F:heme binding"/>
    <property type="evidence" value="ECO:0007669"/>
    <property type="project" value="InterPro"/>
</dbReference>
<protein>
    <recommendedName>
        <fullName evidence="6">Cytochrome c domain-containing protein</fullName>
    </recommendedName>
</protein>
<dbReference type="AlphaFoldDB" id="A0A1L3SMS2"/>
<name>A0A1L3SMS2_9HYPH</name>
<dbReference type="STRING" id="1670800.BSQ44_04035"/>
<evidence type="ECO:0000256" key="4">
    <source>
        <dbReference type="PROSITE-ProRule" id="PRU00433"/>
    </source>
</evidence>
<accession>A0A1L3SMS2</accession>
<dbReference type="PANTHER" id="PTHR35008:SF4">
    <property type="entry name" value="BLL4482 PROTEIN"/>
    <property type="match status" value="1"/>
</dbReference>
<proteinExistence type="predicted"/>
<dbReference type="RefSeq" id="WP_072602060.1">
    <property type="nucleotide sequence ID" value="NZ_CP018171.1"/>
</dbReference>
<keyword evidence="3 4" id="KW-0408">Iron</keyword>
<dbReference type="GO" id="GO:0046872">
    <property type="term" value="F:metal ion binding"/>
    <property type="evidence" value="ECO:0007669"/>
    <property type="project" value="UniProtKB-KW"/>
</dbReference>
<keyword evidence="2 4" id="KW-0479">Metal-binding</keyword>
<sequence>MKPTVIILAIAAAIASVTIAAFLGGLGRQPQWGQADPRNTRQVALGERVYRDHCAACHGTDLEGQPQWQTPRPDGRLPAPPHDESGHTWHHADEVLFRITKDGVSALVPGYESDMPAYAAVLTDEEIWSVLAFIKSRWPSDIQARHAEINRRNEQSR</sequence>
<dbReference type="EMBL" id="CP018171">
    <property type="protein sequence ID" value="APH70651.1"/>
    <property type="molecule type" value="Genomic_DNA"/>
</dbReference>
<evidence type="ECO:0000256" key="1">
    <source>
        <dbReference type="ARBA" id="ARBA00022617"/>
    </source>
</evidence>
<dbReference type="PROSITE" id="PS51007">
    <property type="entry name" value="CYTC"/>
    <property type="match status" value="1"/>
</dbReference>
<keyword evidence="1 4" id="KW-0349">Heme</keyword>
<evidence type="ECO:0000256" key="2">
    <source>
        <dbReference type="ARBA" id="ARBA00022723"/>
    </source>
</evidence>
<organism evidence="7 8">
    <name type="scientific">Aquibium oceanicum</name>
    <dbReference type="NCBI Taxonomy" id="1670800"/>
    <lineage>
        <taxon>Bacteria</taxon>
        <taxon>Pseudomonadati</taxon>
        <taxon>Pseudomonadota</taxon>
        <taxon>Alphaproteobacteria</taxon>
        <taxon>Hyphomicrobiales</taxon>
        <taxon>Phyllobacteriaceae</taxon>
        <taxon>Aquibium</taxon>
    </lineage>
</organism>
<keyword evidence="8" id="KW-1185">Reference proteome</keyword>
<dbReference type="SUPFAM" id="SSF46626">
    <property type="entry name" value="Cytochrome c"/>
    <property type="match status" value="1"/>
</dbReference>
<dbReference type="Proteomes" id="UP000182840">
    <property type="component" value="Chromosome"/>
</dbReference>
<feature type="region of interest" description="Disordered" evidence="5">
    <location>
        <begin position="60"/>
        <end position="88"/>
    </location>
</feature>
<dbReference type="GO" id="GO:0009055">
    <property type="term" value="F:electron transfer activity"/>
    <property type="evidence" value="ECO:0007669"/>
    <property type="project" value="InterPro"/>
</dbReference>
<dbReference type="Pfam" id="PF13442">
    <property type="entry name" value="Cytochrome_CBB3"/>
    <property type="match status" value="1"/>
</dbReference>
<evidence type="ECO:0000259" key="6">
    <source>
        <dbReference type="PROSITE" id="PS51007"/>
    </source>
</evidence>
<gene>
    <name evidence="7" type="ORF">BSQ44_04035</name>
</gene>
<dbReference type="InterPro" id="IPR036909">
    <property type="entry name" value="Cyt_c-like_dom_sf"/>
</dbReference>
<evidence type="ECO:0000256" key="5">
    <source>
        <dbReference type="SAM" id="MobiDB-lite"/>
    </source>
</evidence>
<dbReference type="InterPro" id="IPR009056">
    <property type="entry name" value="Cyt_c-like_dom"/>
</dbReference>
<dbReference type="OrthoDB" id="9811281at2"/>
<reference evidence="8" key="1">
    <citation type="submission" date="2016-11" db="EMBL/GenBank/DDBJ databases">
        <title>Mesorhizobium oceanicum sp. nov., isolated from deep seawater in South China Sea.</title>
        <authorList>
            <person name="Fu G.-Y."/>
        </authorList>
    </citation>
    <scope>NUCLEOTIDE SEQUENCE [LARGE SCALE GENOMIC DNA]</scope>
    <source>
        <strain evidence="8">B7</strain>
    </source>
</reference>